<keyword evidence="1" id="KW-0802">TPR repeat</keyword>
<dbReference type="AlphaFoldDB" id="A0A803JMW1"/>
<gene>
    <name evidence="4" type="primary">ttc14</name>
</gene>
<dbReference type="SMART" id="SM00028">
    <property type="entry name" value="TPR"/>
    <property type="match status" value="3"/>
</dbReference>
<dbReference type="Xenbase" id="XB-GENE-989065">
    <property type="gene designation" value="ttc14"/>
</dbReference>
<dbReference type="SMART" id="SM00316">
    <property type="entry name" value="S1"/>
    <property type="match status" value="1"/>
</dbReference>
<feature type="repeat" description="TPR" evidence="1">
    <location>
        <begin position="280"/>
        <end position="313"/>
    </location>
</feature>
<dbReference type="Gene3D" id="2.40.50.140">
    <property type="entry name" value="Nucleic acid-binding proteins"/>
    <property type="match status" value="1"/>
</dbReference>
<evidence type="ECO:0000259" key="3">
    <source>
        <dbReference type="PROSITE" id="PS50126"/>
    </source>
</evidence>
<feature type="domain" description="S1 motif" evidence="3">
    <location>
        <begin position="117"/>
        <end position="199"/>
    </location>
</feature>
<protein>
    <submittedName>
        <fullName evidence="4">Tetratricopeptide repeat domain 14</fullName>
    </submittedName>
</protein>
<feature type="compositionally biased region" description="Basic residues" evidence="2">
    <location>
        <begin position="433"/>
        <end position="443"/>
    </location>
</feature>
<dbReference type="Ensembl" id="ENSXETT00000119077">
    <property type="protein sequence ID" value="ENSXETP00000109292"/>
    <property type="gene ID" value="ENSXETG00000019435"/>
</dbReference>
<feature type="compositionally biased region" description="Basic and acidic residues" evidence="2">
    <location>
        <begin position="593"/>
        <end position="602"/>
    </location>
</feature>
<dbReference type="PROSITE" id="PS50005">
    <property type="entry name" value="TPR"/>
    <property type="match status" value="2"/>
</dbReference>
<feature type="compositionally biased region" description="Basic and acidic residues" evidence="2">
    <location>
        <begin position="514"/>
        <end position="524"/>
    </location>
</feature>
<proteinExistence type="predicted"/>
<dbReference type="InterPro" id="IPR003029">
    <property type="entry name" value="S1_domain"/>
</dbReference>
<feature type="compositionally biased region" description="Polar residues" evidence="2">
    <location>
        <begin position="470"/>
        <end position="479"/>
    </location>
</feature>
<dbReference type="PANTHER" id="PTHR23184">
    <property type="entry name" value="TETRATRICOPEPTIDE REPEAT PROTEIN 14"/>
    <property type="match status" value="1"/>
</dbReference>
<feature type="compositionally biased region" description="Basic and acidic residues" evidence="2">
    <location>
        <begin position="553"/>
        <end position="586"/>
    </location>
</feature>
<dbReference type="Bgee" id="ENSXETG00000019435">
    <property type="expression patterns" value="Expressed in ovary and 18 other cell types or tissues"/>
</dbReference>
<dbReference type="GeneTree" id="ENSGT00390000013701"/>
<dbReference type="InterPro" id="IPR011990">
    <property type="entry name" value="TPR-like_helical_dom_sf"/>
</dbReference>
<accession>A0A803JMW1</accession>
<feature type="compositionally biased region" description="Polar residues" evidence="2">
    <location>
        <begin position="603"/>
        <end position="621"/>
    </location>
</feature>
<dbReference type="GO" id="GO:0003676">
    <property type="term" value="F:nucleic acid binding"/>
    <property type="evidence" value="ECO:0007669"/>
    <property type="project" value="InterPro"/>
</dbReference>
<dbReference type="PROSITE" id="PS50126">
    <property type="entry name" value="S1"/>
    <property type="match status" value="1"/>
</dbReference>
<name>A0A803JMW1_XENTR</name>
<dbReference type="SUPFAM" id="SSF48452">
    <property type="entry name" value="TPR-like"/>
    <property type="match status" value="1"/>
</dbReference>
<sequence>MEKDLVRQSLSQHGPSLLSLLKSEQHEHAGFKQLLGDLSKWPQYRKERNAENPELQQFIARKADLLFATSWKSNSQEKSEMQEVAQGSYAVMPPLEQFMEVPSAQKRELFFRDAERGDIVIGRITCIREFGFFLELLCMGSGILRDIKDLKINALCPVRDVPSQSSHGDPLSYYQTGDLIQAAVKDIDRFHEKLTLSLHKSALPTHQSFIKLGVISTDDMPEYYRENFRDQDYAPFLRKKQSSSWALKCVKHGVDYFKVGRHVDAMNEYNKALEIDDKNVEALVARGALYATKGSLNKAINDFEIALENCPNHRNARKYLCQTLVERGGQLEEEDKLLNAESYYSKVLTLDETFTEAEEALSKLRQRMQKSLEKREEQDEKEEKVKEKKIETSAEKLRKLLKEEKRKKKHKQGSSSSSSSGSSSDTSSSDSHKKQKKKKRRRKLSESSSRSKKSLSNDPSHHKEECYSPPANTSASFLNHKSEVPKMLKEHDRLGHRRASAARDRSLSSSSFEIMERIRGRSEDSIDSLSSTKTQASSSRTCSEASAGKYKSSRRDSTDLYKTEERHRNSSLDHLEEGRKSSRKSDLNLSKHVSADSKERRSSGNTSGLYKTHSQGNTSRACTDEQRIVESDKAQNGSAAATKCMSGDLLNILTQIADFEKEKGTKLKNK</sequence>
<dbReference type="InterPro" id="IPR019734">
    <property type="entry name" value="TPR_rpt"/>
</dbReference>
<dbReference type="Gene3D" id="1.25.40.10">
    <property type="entry name" value="Tetratricopeptide repeat domain"/>
    <property type="match status" value="1"/>
</dbReference>
<dbReference type="PANTHER" id="PTHR23184:SF9">
    <property type="entry name" value="TETRATRICOPEPTIDE REPEAT PROTEIN 14"/>
    <property type="match status" value="1"/>
</dbReference>
<feature type="compositionally biased region" description="Basic and acidic residues" evidence="2">
    <location>
        <begin position="480"/>
        <end position="493"/>
    </location>
</feature>
<dbReference type="InterPro" id="IPR039190">
    <property type="entry name" value="TTC14"/>
</dbReference>
<feature type="compositionally biased region" description="Low complexity" evidence="2">
    <location>
        <begin position="413"/>
        <end position="429"/>
    </location>
</feature>
<feature type="repeat" description="TPR" evidence="1">
    <location>
        <begin position="246"/>
        <end position="279"/>
    </location>
</feature>
<feature type="region of interest" description="Disordered" evidence="2">
    <location>
        <begin position="403"/>
        <end position="623"/>
    </location>
</feature>
<organism evidence="4">
    <name type="scientific">Xenopus tropicalis</name>
    <name type="common">Western clawed frog</name>
    <name type="synonym">Silurana tropicalis</name>
    <dbReference type="NCBI Taxonomy" id="8364"/>
    <lineage>
        <taxon>Eukaryota</taxon>
        <taxon>Metazoa</taxon>
        <taxon>Chordata</taxon>
        <taxon>Craniata</taxon>
        <taxon>Vertebrata</taxon>
        <taxon>Euteleostomi</taxon>
        <taxon>Amphibia</taxon>
        <taxon>Batrachia</taxon>
        <taxon>Anura</taxon>
        <taxon>Pipoidea</taxon>
        <taxon>Pipidae</taxon>
        <taxon>Xenopodinae</taxon>
        <taxon>Xenopus</taxon>
        <taxon>Silurana</taxon>
    </lineage>
</organism>
<feature type="compositionally biased region" description="Low complexity" evidence="2">
    <location>
        <begin position="528"/>
        <end position="541"/>
    </location>
</feature>
<dbReference type="Pfam" id="PF13414">
    <property type="entry name" value="TPR_11"/>
    <property type="match status" value="1"/>
</dbReference>
<reference evidence="4" key="1">
    <citation type="journal article" date="2010" name="Science">
        <title>The genome of the Western clawed frog Xenopus tropicalis.</title>
        <authorList>
            <person name="Hellsten U."/>
            <person name="Harland R.M."/>
            <person name="Gilchrist M.J."/>
            <person name="Hendrix D."/>
            <person name="Jurka J."/>
            <person name="Kapitonov V."/>
            <person name="Ovcharenko I."/>
            <person name="Putnam N.H."/>
            <person name="Shu S."/>
            <person name="Taher L."/>
            <person name="Blitz I.L."/>
            <person name="Blumberg B."/>
            <person name="Dichmann D.S."/>
            <person name="Dubchak I."/>
            <person name="Amaya E."/>
            <person name="Detter J.C."/>
            <person name="Fletcher R."/>
            <person name="Gerhard D.S."/>
            <person name="Goodstein D."/>
            <person name="Graves T."/>
            <person name="Grigoriev I.V."/>
            <person name="Grimwood J."/>
            <person name="Kawashima T."/>
            <person name="Lindquist E."/>
            <person name="Lucas S.M."/>
            <person name="Mead P.E."/>
            <person name="Mitros T."/>
            <person name="Ogino H."/>
            <person name="Ohta Y."/>
            <person name="Poliakov A.V."/>
            <person name="Pollet N."/>
            <person name="Robert J."/>
            <person name="Salamov A."/>
            <person name="Sater A.K."/>
            <person name="Schmutz J."/>
            <person name="Terry A."/>
            <person name="Vize P.D."/>
            <person name="Warren W.C."/>
            <person name="Wells D."/>
            <person name="Wills A."/>
            <person name="Wilson R.K."/>
            <person name="Zimmerman L.B."/>
            <person name="Zorn A.M."/>
            <person name="Grainger R."/>
            <person name="Grammer T."/>
            <person name="Khokha M.K."/>
            <person name="Richardson P.M."/>
            <person name="Rokhsar D.S."/>
        </authorList>
    </citation>
    <scope>NUCLEOTIDE SEQUENCE [LARGE SCALE GENOMIC DNA]</scope>
    <source>
        <strain evidence="4">Nigerian</strain>
    </source>
</reference>
<reference evidence="4" key="2">
    <citation type="submission" date="2021-03" db="UniProtKB">
        <authorList>
            <consortium name="Ensembl"/>
        </authorList>
    </citation>
    <scope>IDENTIFICATION</scope>
</reference>
<dbReference type="InterPro" id="IPR012340">
    <property type="entry name" value="NA-bd_OB-fold"/>
</dbReference>
<evidence type="ECO:0000256" key="1">
    <source>
        <dbReference type="PROSITE-ProRule" id="PRU00339"/>
    </source>
</evidence>
<evidence type="ECO:0000313" key="4">
    <source>
        <dbReference type="Ensembl" id="ENSXETP00000109292"/>
    </source>
</evidence>
<dbReference type="SUPFAM" id="SSF50249">
    <property type="entry name" value="Nucleic acid-binding proteins"/>
    <property type="match status" value="1"/>
</dbReference>
<evidence type="ECO:0000256" key="2">
    <source>
        <dbReference type="SAM" id="MobiDB-lite"/>
    </source>
</evidence>